<protein>
    <submittedName>
        <fullName evidence="2">Metallophosphoesterase</fullName>
    </submittedName>
</protein>
<dbReference type="HOGENOM" id="CLU_023125_1_1_6"/>
<dbReference type="InterPro" id="IPR006186">
    <property type="entry name" value="Ser/Thr-sp_prot-phosphatase"/>
</dbReference>
<dbReference type="Pfam" id="PF00149">
    <property type="entry name" value="Metallophos"/>
    <property type="match status" value="1"/>
</dbReference>
<dbReference type="GO" id="GO:0016791">
    <property type="term" value="F:phosphatase activity"/>
    <property type="evidence" value="ECO:0007669"/>
    <property type="project" value="TreeGrafter"/>
</dbReference>
<dbReference type="SUPFAM" id="SSF56300">
    <property type="entry name" value="Metallo-dependent phosphatases"/>
    <property type="match status" value="1"/>
</dbReference>
<evidence type="ECO:0000259" key="1">
    <source>
        <dbReference type="PROSITE" id="PS00125"/>
    </source>
</evidence>
<sequence>MTSIQRAPAYQRISGADWRHIFVAGDIHGCYRQLTAKLDQVGFDIHRDLLVSVGDVIDRGPHNLACLDLLQQPWFRAVRGNHEQMALDALADAGRIPLWRANGGDWFFRLAEAQQRLARQLLAQAAQLPYVLEIETAGQRRVVAHADYPADCYQYDQPLPWAQVLWNRRRISRAMAGLGGPIMGADDFLFGHTPLRQPLTCWNMHYIDTGAVFGGELTLYCIQDSGKRGEINKRE</sequence>
<dbReference type="InterPro" id="IPR050126">
    <property type="entry name" value="Ap4A_hydrolase"/>
</dbReference>
<dbReference type="RefSeq" id="WP_012769521.1">
    <property type="nucleotide sequence ID" value="NC_012912.1"/>
</dbReference>
<dbReference type="AlphaFoldDB" id="C6CG81"/>
<dbReference type="GO" id="GO:0005737">
    <property type="term" value="C:cytoplasm"/>
    <property type="evidence" value="ECO:0007669"/>
    <property type="project" value="TreeGrafter"/>
</dbReference>
<gene>
    <name evidence="2" type="ordered locus">Dd1591_1800</name>
</gene>
<dbReference type="Gene3D" id="3.60.21.10">
    <property type="match status" value="1"/>
</dbReference>
<dbReference type="GO" id="GO:0110154">
    <property type="term" value="P:RNA decapping"/>
    <property type="evidence" value="ECO:0007669"/>
    <property type="project" value="TreeGrafter"/>
</dbReference>
<evidence type="ECO:0000313" key="2">
    <source>
        <dbReference type="EMBL" id="ACT06651.1"/>
    </source>
</evidence>
<organism evidence="2 3">
    <name type="scientific">Dickeya chrysanthemi (strain Ech1591)</name>
    <name type="common">Dickeya zeae (strain Ech1591)</name>
    <dbReference type="NCBI Taxonomy" id="561229"/>
    <lineage>
        <taxon>Bacteria</taxon>
        <taxon>Pseudomonadati</taxon>
        <taxon>Pseudomonadota</taxon>
        <taxon>Gammaproteobacteria</taxon>
        <taxon>Enterobacterales</taxon>
        <taxon>Pectobacteriaceae</taxon>
        <taxon>Dickeya</taxon>
    </lineage>
</organism>
<name>C6CG81_DICC1</name>
<accession>C6CG81</accession>
<dbReference type="Proteomes" id="UP000002735">
    <property type="component" value="Chromosome"/>
</dbReference>
<dbReference type="InterPro" id="IPR029052">
    <property type="entry name" value="Metallo-depent_PP-like"/>
</dbReference>
<reference evidence="2 3" key="1">
    <citation type="submission" date="2009-06" db="EMBL/GenBank/DDBJ databases">
        <title>Complete sequence of Dickeya zeae Ech1591.</title>
        <authorList>
            <consortium name="US DOE Joint Genome Institute"/>
            <person name="Lucas S."/>
            <person name="Copeland A."/>
            <person name="Lapidus A."/>
            <person name="Glavina del Rio T."/>
            <person name="Tice H."/>
            <person name="Bruce D."/>
            <person name="Goodwin L."/>
            <person name="Pitluck S."/>
            <person name="Chertkov O."/>
            <person name="Brettin T."/>
            <person name="Detter J.C."/>
            <person name="Han C."/>
            <person name="Larimer F."/>
            <person name="Land M."/>
            <person name="Hauser L."/>
            <person name="Kyrpides N."/>
            <person name="Ovchinnikova G."/>
            <person name="Balakrishnan V."/>
            <person name="Glasner J."/>
            <person name="Perna N.T."/>
        </authorList>
    </citation>
    <scope>NUCLEOTIDE SEQUENCE [LARGE SCALE GENOMIC DNA]</scope>
    <source>
        <strain evidence="2 3">Ech1591</strain>
    </source>
</reference>
<dbReference type="InterPro" id="IPR004843">
    <property type="entry name" value="Calcineurin-like_PHP"/>
</dbReference>
<dbReference type="eggNOG" id="COG0639">
    <property type="taxonomic scope" value="Bacteria"/>
</dbReference>
<dbReference type="OrthoDB" id="5296354at2"/>
<dbReference type="PANTHER" id="PTHR42850:SF10">
    <property type="entry name" value="SERINE_THREONINE-PROTEIN PHOSPHATASE 1"/>
    <property type="match status" value="1"/>
</dbReference>
<dbReference type="KEGG" id="dze:Dd1591_1800"/>
<dbReference type="PROSITE" id="PS00125">
    <property type="entry name" value="SER_THR_PHOSPHATASE"/>
    <property type="match status" value="1"/>
</dbReference>
<proteinExistence type="predicted"/>
<dbReference type="PANTHER" id="PTHR42850">
    <property type="entry name" value="METALLOPHOSPHOESTERASE"/>
    <property type="match status" value="1"/>
</dbReference>
<dbReference type="EMBL" id="CP001655">
    <property type="protein sequence ID" value="ACT06651.1"/>
    <property type="molecule type" value="Genomic_DNA"/>
</dbReference>
<evidence type="ECO:0000313" key="3">
    <source>
        <dbReference type="Proteomes" id="UP000002735"/>
    </source>
</evidence>
<dbReference type="GeneID" id="45079897"/>
<dbReference type="GO" id="GO:0008803">
    <property type="term" value="F:bis(5'-nucleosyl)-tetraphosphatase (symmetrical) activity"/>
    <property type="evidence" value="ECO:0007669"/>
    <property type="project" value="TreeGrafter"/>
</dbReference>
<feature type="domain" description="Serine/threonine specific protein phosphatases" evidence="1">
    <location>
        <begin position="78"/>
        <end position="83"/>
    </location>
</feature>